<dbReference type="Gene3D" id="1.10.3720.10">
    <property type="entry name" value="MetI-like"/>
    <property type="match status" value="1"/>
</dbReference>
<dbReference type="GO" id="GO:0005886">
    <property type="term" value="C:plasma membrane"/>
    <property type="evidence" value="ECO:0007669"/>
    <property type="project" value="UniProtKB-SubCell"/>
</dbReference>
<sequence length="326" mass="35627">MSRLASAEPAADRRRSPQPPVRGPSGRGPLGRLAGWADRRTHALLVLPGVALLLAVVAYPIGFNLWNSFTNRNLSFPVTDWVGLANYRWVLEDPAFYSAIGKTLVWTFASVAGQLLLGFAGAVALQNVRRAQTPLRLGLIVPWAFPSIVLAFSWRFMLDPIVGVLNDALLAVGVIDEPLAWFGNESTAMPAIVVMNIWFGFPFMMVALLAGLQTIPAEHYESARVDGASFWQELRHIVLPALRALIGALVVLRTIWVFNNFDFVYLATAGGPAGATETLAVYAFRVGWTNFEIGRMAAVSVAMLAVLVVIVAVYLRVLRPDRDEEA</sequence>
<dbReference type="PROSITE" id="PS50928">
    <property type="entry name" value="ABC_TM1"/>
    <property type="match status" value="1"/>
</dbReference>
<feature type="transmembrane region" description="Helical" evidence="7">
    <location>
        <begin position="296"/>
        <end position="317"/>
    </location>
</feature>
<dbReference type="Proteomes" id="UP000248764">
    <property type="component" value="Unassembled WGS sequence"/>
</dbReference>
<dbReference type="PANTHER" id="PTHR43005">
    <property type="entry name" value="BLR7065 PROTEIN"/>
    <property type="match status" value="1"/>
</dbReference>
<name>A0A2W2BS96_9ACTN</name>
<reference evidence="10 11" key="1">
    <citation type="submission" date="2018-01" db="EMBL/GenBank/DDBJ databases">
        <title>Draft genome sequence of Jiangella sp. GTF31.</title>
        <authorList>
            <person name="Sahin N."/>
            <person name="Ay H."/>
            <person name="Saygin H."/>
        </authorList>
    </citation>
    <scope>NUCLEOTIDE SEQUENCE [LARGE SCALE GENOMIC DNA]</scope>
    <source>
        <strain evidence="10 11">GTF31</strain>
    </source>
</reference>
<proteinExistence type="inferred from homology"/>
<keyword evidence="6 7" id="KW-0472">Membrane</keyword>
<feature type="transmembrane region" description="Helical" evidence="7">
    <location>
        <begin position="188"/>
        <end position="212"/>
    </location>
</feature>
<keyword evidence="3" id="KW-1003">Cell membrane</keyword>
<keyword evidence="11" id="KW-1185">Reference proteome</keyword>
<keyword evidence="4 7" id="KW-0812">Transmembrane</keyword>
<feature type="transmembrane region" description="Helical" evidence="7">
    <location>
        <begin position="137"/>
        <end position="157"/>
    </location>
</feature>
<evidence type="ECO:0000256" key="1">
    <source>
        <dbReference type="ARBA" id="ARBA00004651"/>
    </source>
</evidence>
<dbReference type="RefSeq" id="WP_111255054.1">
    <property type="nucleotide sequence ID" value="NZ_POTW01000026.1"/>
</dbReference>
<evidence type="ECO:0000256" key="6">
    <source>
        <dbReference type="ARBA" id="ARBA00023136"/>
    </source>
</evidence>
<evidence type="ECO:0000256" key="5">
    <source>
        <dbReference type="ARBA" id="ARBA00022989"/>
    </source>
</evidence>
<dbReference type="Pfam" id="PF00528">
    <property type="entry name" value="BPD_transp_1"/>
    <property type="match status" value="1"/>
</dbReference>
<keyword evidence="2 7" id="KW-0813">Transport</keyword>
<protein>
    <submittedName>
        <fullName evidence="10">Sugar ABC transporter permease</fullName>
    </submittedName>
</protein>
<dbReference type="GO" id="GO:0055085">
    <property type="term" value="P:transmembrane transport"/>
    <property type="evidence" value="ECO:0007669"/>
    <property type="project" value="InterPro"/>
</dbReference>
<evidence type="ECO:0000256" key="8">
    <source>
        <dbReference type="SAM" id="MobiDB-lite"/>
    </source>
</evidence>
<evidence type="ECO:0000256" key="3">
    <source>
        <dbReference type="ARBA" id="ARBA00022475"/>
    </source>
</evidence>
<evidence type="ECO:0000259" key="9">
    <source>
        <dbReference type="PROSITE" id="PS50928"/>
    </source>
</evidence>
<dbReference type="EMBL" id="POTW01000026">
    <property type="protein sequence ID" value="PZF83324.1"/>
    <property type="molecule type" value="Genomic_DNA"/>
</dbReference>
<evidence type="ECO:0000313" key="10">
    <source>
        <dbReference type="EMBL" id="PZF83324.1"/>
    </source>
</evidence>
<organism evidence="10 11">
    <name type="scientific">Jiangella anatolica</name>
    <dbReference type="NCBI Taxonomy" id="2670374"/>
    <lineage>
        <taxon>Bacteria</taxon>
        <taxon>Bacillati</taxon>
        <taxon>Actinomycetota</taxon>
        <taxon>Actinomycetes</taxon>
        <taxon>Jiangellales</taxon>
        <taxon>Jiangellaceae</taxon>
        <taxon>Jiangella</taxon>
    </lineage>
</organism>
<dbReference type="CDD" id="cd06261">
    <property type="entry name" value="TM_PBP2"/>
    <property type="match status" value="1"/>
</dbReference>
<feature type="region of interest" description="Disordered" evidence="8">
    <location>
        <begin position="1"/>
        <end position="29"/>
    </location>
</feature>
<feature type="transmembrane region" description="Helical" evidence="7">
    <location>
        <begin position="104"/>
        <end position="125"/>
    </location>
</feature>
<comment type="subcellular location">
    <subcellularLocation>
        <location evidence="1 7">Cell membrane</location>
        <topology evidence="1 7">Multi-pass membrane protein</topology>
    </subcellularLocation>
</comment>
<evidence type="ECO:0000256" key="4">
    <source>
        <dbReference type="ARBA" id="ARBA00022692"/>
    </source>
</evidence>
<evidence type="ECO:0000256" key="2">
    <source>
        <dbReference type="ARBA" id="ARBA00022448"/>
    </source>
</evidence>
<dbReference type="PANTHER" id="PTHR43005:SF1">
    <property type="entry name" value="SPERMIDINE_PUTRESCINE TRANSPORT SYSTEM PERMEASE PROTEIN"/>
    <property type="match status" value="1"/>
</dbReference>
<dbReference type="SUPFAM" id="SSF161098">
    <property type="entry name" value="MetI-like"/>
    <property type="match status" value="1"/>
</dbReference>
<feature type="transmembrane region" description="Helical" evidence="7">
    <location>
        <begin position="43"/>
        <end position="66"/>
    </location>
</feature>
<keyword evidence="5 7" id="KW-1133">Transmembrane helix</keyword>
<evidence type="ECO:0000256" key="7">
    <source>
        <dbReference type="RuleBase" id="RU363032"/>
    </source>
</evidence>
<feature type="domain" description="ABC transmembrane type-1" evidence="9">
    <location>
        <begin position="100"/>
        <end position="314"/>
    </location>
</feature>
<evidence type="ECO:0000313" key="11">
    <source>
        <dbReference type="Proteomes" id="UP000248764"/>
    </source>
</evidence>
<comment type="similarity">
    <text evidence="7">Belongs to the binding-protein-dependent transport system permease family.</text>
</comment>
<feature type="transmembrane region" description="Helical" evidence="7">
    <location>
        <begin position="237"/>
        <end position="258"/>
    </location>
</feature>
<comment type="caution">
    <text evidence="10">The sequence shown here is derived from an EMBL/GenBank/DDBJ whole genome shotgun (WGS) entry which is preliminary data.</text>
</comment>
<gene>
    <name evidence="10" type="ORF">C1I92_12820</name>
</gene>
<dbReference type="InterPro" id="IPR035906">
    <property type="entry name" value="MetI-like_sf"/>
</dbReference>
<dbReference type="InterPro" id="IPR000515">
    <property type="entry name" value="MetI-like"/>
</dbReference>
<dbReference type="AlphaFoldDB" id="A0A2W2BS96"/>
<accession>A0A2W2BS96</accession>